<accession>A0A1H3Z9U3</accession>
<dbReference type="SUPFAM" id="SSF56935">
    <property type="entry name" value="Porins"/>
    <property type="match status" value="1"/>
</dbReference>
<dbReference type="EMBL" id="FNRL01000004">
    <property type="protein sequence ID" value="SEA20134.1"/>
    <property type="molecule type" value="Genomic_DNA"/>
</dbReference>
<dbReference type="RefSeq" id="WP_139169951.1">
    <property type="nucleotide sequence ID" value="NZ_BKAT01000005.1"/>
</dbReference>
<keyword evidence="4" id="KW-1185">Reference proteome</keyword>
<dbReference type="Proteomes" id="UP000199656">
    <property type="component" value="Unassembled WGS sequence"/>
</dbReference>
<organism evidence="3 4">
    <name type="scientific">Chitinophaga terrae</name>
    <name type="common">ex Kim and Jung 2007</name>
    <dbReference type="NCBI Taxonomy" id="408074"/>
    <lineage>
        <taxon>Bacteria</taxon>
        <taxon>Pseudomonadati</taxon>
        <taxon>Bacteroidota</taxon>
        <taxon>Chitinophagia</taxon>
        <taxon>Chitinophagales</taxon>
        <taxon>Chitinophagaceae</taxon>
        <taxon>Chitinophaga</taxon>
    </lineage>
</organism>
<evidence type="ECO:0000313" key="4">
    <source>
        <dbReference type="Proteomes" id="UP000199656"/>
    </source>
</evidence>
<protein>
    <recommendedName>
        <fullName evidence="2">DUF5777 domain-containing protein</fullName>
    </recommendedName>
</protein>
<dbReference type="InterPro" id="IPR045916">
    <property type="entry name" value="DUF5777"/>
</dbReference>
<sequence length="302" mass="33647">MLKKIILSACFALAISGLRAQDKDSNLLNILNDSIAGQEKADTRVRSIFKATQIVNLPTVEQPGKKNLQFMIMHRFGKVNGGAYELFGLDNATIRFGLDYGITNRLSVGVGRSSLNKTFDGSLKYIIAYQNKESMPVAISIYGVATTQTLKYTDKPYLDFSYRTAYTTQLLIARKFSERLSLELVPSWVHYNLVPTLADKNDIFLLSAGGRMKITKRVSVNAEYNYITGNPLPSQDLHSSLSMGVDIETGGHVFQLVFSNSQGMVGPAYLTQTNGTWNNGDIYFGFNITRAFGWNKHKHKTN</sequence>
<feature type="domain" description="DUF5777" evidence="2">
    <location>
        <begin position="49"/>
        <end position="292"/>
    </location>
</feature>
<proteinExistence type="predicted"/>
<dbReference type="STRING" id="408074.SAMN05660909_01102"/>
<evidence type="ECO:0000256" key="1">
    <source>
        <dbReference type="SAM" id="SignalP"/>
    </source>
</evidence>
<dbReference type="OrthoDB" id="1117410at2"/>
<dbReference type="Pfam" id="PF19089">
    <property type="entry name" value="DUF5777"/>
    <property type="match status" value="1"/>
</dbReference>
<evidence type="ECO:0000313" key="3">
    <source>
        <dbReference type="EMBL" id="SEA20134.1"/>
    </source>
</evidence>
<keyword evidence="1" id="KW-0732">Signal</keyword>
<dbReference type="AlphaFoldDB" id="A0A1H3Z9U3"/>
<name>A0A1H3Z9U3_9BACT</name>
<gene>
    <name evidence="3" type="ORF">SAMN05660909_01102</name>
</gene>
<reference evidence="4" key="1">
    <citation type="submission" date="2016-10" db="EMBL/GenBank/DDBJ databases">
        <authorList>
            <person name="Varghese N."/>
            <person name="Submissions S."/>
        </authorList>
    </citation>
    <scope>NUCLEOTIDE SEQUENCE [LARGE SCALE GENOMIC DNA]</scope>
    <source>
        <strain evidence="4">DSM 23920</strain>
    </source>
</reference>
<feature type="signal peptide" evidence="1">
    <location>
        <begin position="1"/>
        <end position="20"/>
    </location>
</feature>
<feature type="chain" id="PRO_5011685057" description="DUF5777 domain-containing protein" evidence="1">
    <location>
        <begin position="21"/>
        <end position="302"/>
    </location>
</feature>
<evidence type="ECO:0000259" key="2">
    <source>
        <dbReference type="Pfam" id="PF19089"/>
    </source>
</evidence>